<proteinExistence type="predicted"/>
<accession>A0A6J6PED2</accession>
<name>A0A6J6PED2_9ZZZZ</name>
<dbReference type="AlphaFoldDB" id="A0A6J6PED2"/>
<organism evidence="2">
    <name type="scientific">freshwater metagenome</name>
    <dbReference type="NCBI Taxonomy" id="449393"/>
    <lineage>
        <taxon>unclassified sequences</taxon>
        <taxon>metagenomes</taxon>
        <taxon>ecological metagenomes</taxon>
    </lineage>
</organism>
<keyword evidence="1" id="KW-0472">Membrane</keyword>
<dbReference type="EMBL" id="CAEZXM010000185">
    <property type="protein sequence ID" value="CAB4696937.1"/>
    <property type="molecule type" value="Genomic_DNA"/>
</dbReference>
<protein>
    <submittedName>
        <fullName evidence="2">Unannotated protein</fullName>
    </submittedName>
</protein>
<gene>
    <name evidence="2" type="ORF">UFOPK2366_01051</name>
</gene>
<evidence type="ECO:0000256" key="1">
    <source>
        <dbReference type="SAM" id="Phobius"/>
    </source>
</evidence>
<feature type="transmembrane region" description="Helical" evidence="1">
    <location>
        <begin position="44"/>
        <end position="64"/>
    </location>
</feature>
<keyword evidence="1" id="KW-0812">Transmembrane</keyword>
<sequence length="243" mass="25478">MNTDLNTRLTVALKDAADTVPIADDAFATIATRASSSRPNRARWVKLAGATAVVAAIAIGVGIVRDHDSDTVYAGWTPTSRVGTPAETGAIVDVCNARTGDSNGDLPSDAFNTNSHVELRGRIALVLQRSSDGSRYYTCTAEQQNDGWYAFTLGAKNAVGNGEPFLEGGGGPGNFTSVLYGQSATAVSVELDVPGLPTATAPVVDGLYAIWWPADSQPAEQGLPTLEVRLLDQDGLVIDTINW</sequence>
<evidence type="ECO:0000313" key="2">
    <source>
        <dbReference type="EMBL" id="CAB4696937.1"/>
    </source>
</evidence>
<reference evidence="2" key="1">
    <citation type="submission" date="2020-05" db="EMBL/GenBank/DDBJ databases">
        <authorList>
            <person name="Chiriac C."/>
            <person name="Salcher M."/>
            <person name="Ghai R."/>
            <person name="Kavagutti S V."/>
        </authorList>
    </citation>
    <scope>NUCLEOTIDE SEQUENCE</scope>
</reference>
<keyword evidence="1" id="KW-1133">Transmembrane helix</keyword>